<dbReference type="EMBL" id="LXXM01000179">
    <property type="protein sequence ID" value="PZS91219.1"/>
    <property type="molecule type" value="Genomic_DNA"/>
</dbReference>
<sequence>MSASPKPVILIPLLCAVASLGVVIVLGRSSLFVPHTWLNTALPLVWLGVSALMIAAFAVRMHFIRDPQNSFSKYSLLFIVVSVGMGFLAQEVASGTASLFNRFGAEQRTQCFLLVAIKANPSGNVQRVMDADIRLPQDEAKGSRYLQYTPGSADLSLLKNEDSFELRVLDGAFGYTALRDQRPSAGCSGHS</sequence>
<proteinExistence type="predicted"/>
<keyword evidence="1" id="KW-0812">Transmembrane</keyword>
<dbReference type="RefSeq" id="WP_111112528.1">
    <property type="nucleotide sequence ID" value="NZ_LXXM01000179.1"/>
</dbReference>
<evidence type="ECO:0000256" key="1">
    <source>
        <dbReference type="SAM" id="Phobius"/>
    </source>
</evidence>
<feature type="transmembrane region" description="Helical" evidence="1">
    <location>
        <begin position="37"/>
        <end position="59"/>
    </location>
</feature>
<comment type="caution">
    <text evidence="2">The sequence shown here is derived from an EMBL/GenBank/DDBJ whole genome shotgun (WGS) entry which is preliminary data.</text>
</comment>
<accession>A0A2W6IX96</accession>
<evidence type="ECO:0000313" key="2">
    <source>
        <dbReference type="EMBL" id="PZS91219.1"/>
    </source>
</evidence>
<evidence type="ECO:0008006" key="4">
    <source>
        <dbReference type="Google" id="ProtNLM"/>
    </source>
</evidence>
<keyword evidence="1" id="KW-0472">Membrane</keyword>
<name>A0A2W6IX96_STEMA</name>
<protein>
    <recommendedName>
        <fullName evidence="4">Transmembrane protein</fullName>
    </recommendedName>
</protein>
<dbReference type="Proteomes" id="UP000249614">
    <property type="component" value="Unassembled WGS sequence"/>
</dbReference>
<evidence type="ECO:0000313" key="3">
    <source>
        <dbReference type="Proteomes" id="UP000249614"/>
    </source>
</evidence>
<reference evidence="2 3" key="1">
    <citation type="submission" date="2016-05" db="EMBL/GenBank/DDBJ databases">
        <authorList>
            <person name="Lavstsen T."/>
            <person name="Jespersen J.S."/>
        </authorList>
    </citation>
    <scope>NUCLEOTIDE SEQUENCE [LARGE SCALE GENOMIC DNA]</scope>
    <source>
        <strain evidence="2 3">SM-5815</strain>
    </source>
</reference>
<dbReference type="AlphaFoldDB" id="A0A2W6IX96"/>
<organism evidence="2 3">
    <name type="scientific">Stenotrophomonas maltophilia</name>
    <name type="common">Pseudomonas maltophilia</name>
    <name type="synonym">Xanthomonas maltophilia</name>
    <dbReference type="NCBI Taxonomy" id="40324"/>
    <lineage>
        <taxon>Bacteria</taxon>
        <taxon>Pseudomonadati</taxon>
        <taxon>Pseudomonadota</taxon>
        <taxon>Gammaproteobacteria</taxon>
        <taxon>Lysobacterales</taxon>
        <taxon>Lysobacteraceae</taxon>
        <taxon>Stenotrophomonas</taxon>
        <taxon>Stenotrophomonas maltophilia group</taxon>
    </lineage>
</organism>
<gene>
    <name evidence="2" type="ORF">A7X83_09460</name>
</gene>
<feature type="transmembrane region" description="Helical" evidence="1">
    <location>
        <begin position="71"/>
        <end position="89"/>
    </location>
</feature>
<keyword evidence="1" id="KW-1133">Transmembrane helix</keyword>